<feature type="domain" description="DUF883" evidence="1">
    <location>
        <begin position="84"/>
        <end position="106"/>
    </location>
</feature>
<dbReference type="Proteomes" id="UP001596303">
    <property type="component" value="Unassembled WGS sequence"/>
</dbReference>
<sequence length="108" mass="11646">MARQSILETPTAKNDSVSDFVTEDDFSALKKDISTLQKDFKKLFSDVSDVAKAKKDESISKGKDAADSAKEQFTEKKSELEGIIREKPLASVGVALGVGAVIALLAKR</sequence>
<evidence type="ECO:0000259" key="1">
    <source>
        <dbReference type="Pfam" id="PF19029"/>
    </source>
</evidence>
<reference evidence="3" key="1">
    <citation type="journal article" date="2019" name="Int. J. Syst. Evol. Microbiol.">
        <title>The Global Catalogue of Microorganisms (GCM) 10K type strain sequencing project: providing services to taxonomists for standard genome sequencing and annotation.</title>
        <authorList>
            <consortium name="The Broad Institute Genomics Platform"/>
            <consortium name="The Broad Institute Genome Sequencing Center for Infectious Disease"/>
            <person name="Wu L."/>
            <person name="Ma J."/>
        </authorList>
    </citation>
    <scope>NUCLEOTIDE SEQUENCE [LARGE SCALE GENOMIC DNA]</scope>
    <source>
        <strain evidence="3">CGMCC-1.15741</strain>
    </source>
</reference>
<dbReference type="InterPro" id="IPR043605">
    <property type="entry name" value="DUF883_C"/>
</dbReference>
<dbReference type="RefSeq" id="WP_377381909.1">
    <property type="nucleotide sequence ID" value="NZ_JBHSSW010000066.1"/>
</dbReference>
<gene>
    <name evidence="2" type="ORF">ACFQDM_18425</name>
</gene>
<name>A0ABW1SEU6_9PROT</name>
<organism evidence="2 3">
    <name type="scientific">Ponticaulis profundi</name>
    <dbReference type="NCBI Taxonomy" id="2665222"/>
    <lineage>
        <taxon>Bacteria</taxon>
        <taxon>Pseudomonadati</taxon>
        <taxon>Pseudomonadota</taxon>
        <taxon>Alphaproteobacteria</taxon>
        <taxon>Hyphomonadales</taxon>
        <taxon>Hyphomonadaceae</taxon>
        <taxon>Ponticaulis</taxon>
    </lineage>
</organism>
<dbReference type="Pfam" id="PF19029">
    <property type="entry name" value="DUF883_C"/>
    <property type="match status" value="1"/>
</dbReference>
<accession>A0ABW1SEU6</accession>
<keyword evidence="3" id="KW-1185">Reference proteome</keyword>
<dbReference type="EMBL" id="JBHSSW010000066">
    <property type="protein sequence ID" value="MFC6200054.1"/>
    <property type="molecule type" value="Genomic_DNA"/>
</dbReference>
<evidence type="ECO:0000313" key="3">
    <source>
        <dbReference type="Proteomes" id="UP001596303"/>
    </source>
</evidence>
<evidence type="ECO:0000313" key="2">
    <source>
        <dbReference type="EMBL" id="MFC6200054.1"/>
    </source>
</evidence>
<proteinExistence type="predicted"/>
<comment type="caution">
    <text evidence="2">The sequence shown here is derived from an EMBL/GenBank/DDBJ whole genome shotgun (WGS) entry which is preliminary data.</text>
</comment>
<protein>
    <submittedName>
        <fullName evidence="2">YqjD family protein</fullName>
    </submittedName>
</protein>